<dbReference type="Proteomes" id="UP000037136">
    <property type="component" value="Unassembled WGS sequence"/>
</dbReference>
<evidence type="ECO:0000256" key="1">
    <source>
        <dbReference type="SAM" id="MobiDB-lite"/>
    </source>
</evidence>
<proteinExistence type="predicted"/>
<comment type="caution">
    <text evidence="2">The sequence shown here is derived from an EMBL/GenBank/DDBJ whole genome shotgun (WGS) entry which is preliminary data.</text>
</comment>
<organism evidence="2 3">
    <name type="scientific">Ophiocordyceps unilateralis</name>
    <name type="common">Zombie-ant fungus</name>
    <name type="synonym">Torrubia unilateralis</name>
    <dbReference type="NCBI Taxonomy" id="268505"/>
    <lineage>
        <taxon>Eukaryota</taxon>
        <taxon>Fungi</taxon>
        <taxon>Dikarya</taxon>
        <taxon>Ascomycota</taxon>
        <taxon>Pezizomycotina</taxon>
        <taxon>Sordariomycetes</taxon>
        <taxon>Hypocreomycetidae</taxon>
        <taxon>Hypocreales</taxon>
        <taxon>Ophiocordycipitaceae</taxon>
        <taxon>Ophiocordyceps</taxon>
    </lineage>
</organism>
<dbReference type="EMBL" id="LAZP02000024">
    <property type="protein sequence ID" value="PFH62569.1"/>
    <property type="molecule type" value="Genomic_DNA"/>
</dbReference>
<protein>
    <submittedName>
        <fullName evidence="2">Uncharacterized protein</fullName>
    </submittedName>
</protein>
<dbReference type="AlphaFoldDB" id="A0A2A9PMH8"/>
<name>A0A2A9PMH8_OPHUN</name>
<gene>
    <name evidence="2" type="ORF">XA68_12989</name>
</gene>
<reference evidence="2 3" key="2">
    <citation type="journal article" date="2017" name="Sci. Rep.">
        <title>Ant-infecting Ophiocordyceps genomes reveal a high diversity of potential behavioral manipulation genes and a possible major role for enterotoxins.</title>
        <authorList>
            <person name="de Bekker C."/>
            <person name="Ohm R.A."/>
            <person name="Evans H.C."/>
            <person name="Brachmann A."/>
            <person name="Hughes D.P."/>
        </authorList>
    </citation>
    <scope>NUCLEOTIDE SEQUENCE [LARGE SCALE GENOMIC DNA]</scope>
    <source>
        <strain evidence="2 3">SC16a</strain>
    </source>
</reference>
<feature type="compositionally biased region" description="Polar residues" evidence="1">
    <location>
        <begin position="1"/>
        <end position="19"/>
    </location>
</feature>
<accession>A0A2A9PMH8</accession>
<reference evidence="2 3" key="1">
    <citation type="journal article" date="2015" name="BMC Genomics">
        <title>Gene expression during zombie ant biting behavior reflects the complexity underlying fungal parasitic behavioral manipulation.</title>
        <authorList>
            <person name="de Bekker C."/>
            <person name="Ohm R.A."/>
            <person name="Loreto R.G."/>
            <person name="Sebastian A."/>
            <person name="Albert I."/>
            <person name="Merrow M."/>
            <person name="Brachmann A."/>
            <person name="Hughes D.P."/>
        </authorList>
    </citation>
    <scope>NUCLEOTIDE SEQUENCE [LARGE SCALE GENOMIC DNA]</scope>
    <source>
        <strain evidence="2 3">SC16a</strain>
    </source>
</reference>
<evidence type="ECO:0000313" key="2">
    <source>
        <dbReference type="EMBL" id="PFH62569.1"/>
    </source>
</evidence>
<feature type="region of interest" description="Disordered" evidence="1">
    <location>
        <begin position="1"/>
        <end position="84"/>
    </location>
</feature>
<sequence length="84" mass="9383">MSFSGQSPRHNEAKSTLSSMFRRCSRRSGADEKQQFFSETGSVTSRSSGDRDDIAAAPKPLKSKKQSKTPKLPTLVMPPIRYYN</sequence>
<feature type="compositionally biased region" description="Polar residues" evidence="1">
    <location>
        <begin position="35"/>
        <end position="47"/>
    </location>
</feature>
<keyword evidence="3" id="KW-1185">Reference proteome</keyword>
<dbReference type="OrthoDB" id="4920369at2759"/>
<evidence type="ECO:0000313" key="3">
    <source>
        <dbReference type="Proteomes" id="UP000037136"/>
    </source>
</evidence>